<dbReference type="Pfam" id="PF04542">
    <property type="entry name" value="Sigma70_r2"/>
    <property type="match status" value="1"/>
</dbReference>
<dbReference type="NCBIfam" id="TIGR02937">
    <property type="entry name" value="sigma70-ECF"/>
    <property type="match status" value="1"/>
</dbReference>
<sequence>MEEYLRHAAGLDVLDFRGIMDLHGQEVWNYIYFLTGKADAADDLSQETFIRAYRYISTFRGESSLRTWLLKIARNLVYDYRKKSWFRRVLLMERVLGDRKGRSAEEEYFSLQLTDEIWTVVAGLPLKMREVLLLDAVHELSQKEIAEMLNISVGTVKSRIHRARAKLSEQLQKEGIPYE</sequence>
<dbReference type="Gene3D" id="1.10.10.10">
    <property type="entry name" value="Winged helix-like DNA-binding domain superfamily/Winged helix DNA-binding domain"/>
    <property type="match status" value="1"/>
</dbReference>
<evidence type="ECO:0000256" key="1">
    <source>
        <dbReference type="ARBA" id="ARBA00010641"/>
    </source>
</evidence>
<feature type="domain" description="RNA polymerase sigma factor 70 region 4 type 2" evidence="6">
    <location>
        <begin position="115"/>
        <end position="167"/>
    </location>
</feature>
<protein>
    <submittedName>
        <fullName evidence="7">RNA polymerase, sigma-24 subunit, ECF subfamily</fullName>
    </submittedName>
</protein>
<dbReference type="PATRIC" id="fig|1036673.3.peg.6886"/>
<evidence type="ECO:0000259" key="6">
    <source>
        <dbReference type="Pfam" id="PF08281"/>
    </source>
</evidence>
<dbReference type="Gene3D" id="1.10.1740.10">
    <property type="match status" value="1"/>
</dbReference>
<dbReference type="KEGG" id="pms:KNP414_07377"/>
<keyword evidence="4" id="KW-0804">Transcription</keyword>
<dbReference type="InterPro" id="IPR013324">
    <property type="entry name" value="RNA_pol_sigma_r3/r4-like"/>
</dbReference>
<dbReference type="SUPFAM" id="SSF88946">
    <property type="entry name" value="Sigma2 domain of RNA polymerase sigma factors"/>
    <property type="match status" value="1"/>
</dbReference>
<name>F8FPR7_PAEMK</name>
<evidence type="ECO:0000313" key="8">
    <source>
        <dbReference type="Proteomes" id="UP000006620"/>
    </source>
</evidence>
<dbReference type="Proteomes" id="UP000006620">
    <property type="component" value="Chromosome"/>
</dbReference>
<dbReference type="PANTHER" id="PTHR43133">
    <property type="entry name" value="RNA POLYMERASE ECF-TYPE SIGMA FACTO"/>
    <property type="match status" value="1"/>
</dbReference>
<dbReference type="EMBL" id="CP002869">
    <property type="protein sequence ID" value="AEI45884.1"/>
    <property type="molecule type" value="Genomic_DNA"/>
</dbReference>
<dbReference type="GO" id="GO:0006352">
    <property type="term" value="P:DNA-templated transcription initiation"/>
    <property type="evidence" value="ECO:0007669"/>
    <property type="project" value="InterPro"/>
</dbReference>
<dbReference type="AlphaFoldDB" id="F8FPR7"/>
<dbReference type="InterPro" id="IPR039425">
    <property type="entry name" value="RNA_pol_sigma-70-like"/>
</dbReference>
<evidence type="ECO:0000259" key="5">
    <source>
        <dbReference type="Pfam" id="PF04542"/>
    </source>
</evidence>
<dbReference type="InterPro" id="IPR036388">
    <property type="entry name" value="WH-like_DNA-bd_sf"/>
</dbReference>
<evidence type="ECO:0000256" key="3">
    <source>
        <dbReference type="ARBA" id="ARBA00023082"/>
    </source>
</evidence>
<dbReference type="InterPro" id="IPR007627">
    <property type="entry name" value="RNA_pol_sigma70_r2"/>
</dbReference>
<dbReference type="PANTHER" id="PTHR43133:SF46">
    <property type="entry name" value="RNA POLYMERASE SIGMA-70 FACTOR ECF SUBFAMILY"/>
    <property type="match status" value="1"/>
</dbReference>
<feature type="domain" description="RNA polymerase sigma-70 region 2" evidence="5">
    <location>
        <begin position="22"/>
        <end position="85"/>
    </location>
</feature>
<accession>F8FPR7</accession>
<comment type="similarity">
    <text evidence="1">Belongs to the sigma-70 factor family. ECF subfamily.</text>
</comment>
<keyword evidence="2" id="KW-0805">Transcription regulation</keyword>
<evidence type="ECO:0000313" key="7">
    <source>
        <dbReference type="EMBL" id="AEI45884.1"/>
    </source>
</evidence>
<dbReference type="InterPro" id="IPR013325">
    <property type="entry name" value="RNA_pol_sigma_r2"/>
</dbReference>
<dbReference type="RefSeq" id="WP_013921025.1">
    <property type="nucleotide sequence ID" value="NC_015690.1"/>
</dbReference>
<reference evidence="7 8" key="2">
    <citation type="journal article" date="2013" name="Genome Announc.">
        <title>Genome Sequence of Growth-Improving Paenibacillus mucilaginosus Strain KNP414.</title>
        <authorList>
            <person name="Lu J.J."/>
            <person name="Wang J.F."/>
            <person name="Hu X.F."/>
        </authorList>
    </citation>
    <scope>NUCLEOTIDE SEQUENCE [LARGE SCALE GENOMIC DNA]</scope>
    <source>
        <strain evidence="7 8">KNP414</strain>
    </source>
</reference>
<gene>
    <name evidence="7" type="ordered locus">KNP414_07377</name>
</gene>
<keyword evidence="3" id="KW-0731">Sigma factor</keyword>
<dbReference type="CDD" id="cd06171">
    <property type="entry name" value="Sigma70_r4"/>
    <property type="match status" value="1"/>
</dbReference>
<dbReference type="GO" id="GO:0016987">
    <property type="term" value="F:sigma factor activity"/>
    <property type="evidence" value="ECO:0007669"/>
    <property type="project" value="UniProtKB-KW"/>
</dbReference>
<dbReference type="GO" id="GO:0003677">
    <property type="term" value="F:DNA binding"/>
    <property type="evidence" value="ECO:0007669"/>
    <property type="project" value="InterPro"/>
</dbReference>
<evidence type="ECO:0000256" key="2">
    <source>
        <dbReference type="ARBA" id="ARBA00023015"/>
    </source>
</evidence>
<proteinExistence type="inferred from homology"/>
<dbReference type="SUPFAM" id="SSF88659">
    <property type="entry name" value="Sigma3 and sigma4 domains of RNA polymerase sigma factors"/>
    <property type="match status" value="1"/>
</dbReference>
<evidence type="ECO:0000256" key="4">
    <source>
        <dbReference type="ARBA" id="ARBA00023163"/>
    </source>
</evidence>
<dbReference type="InterPro" id="IPR014284">
    <property type="entry name" value="RNA_pol_sigma-70_dom"/>
</dbReference>
<organism evidence="7 8">
    <name type="scientific">Paenibacillus mucilaginosus (strain KNP414)</name>
    <dbReference type="NCBI Taxonomy" id="1036673"/>
    <lineage>
        <taxon>Bacteria</taxon>
        <taxon>Bacillati</taxon>
        <taxon>Bacillota</taxon>
        <taxon>Bacilli</taxon>
        <taxon>Bacillales</taxon>
        <taxon>Paenibacillaceae</taxon>
        <taxon>Paenibacillus</taxon>
    </lineage>
</organism>
<dbReference type="Pfam" id="PF08281">
    <property type="entry name" value="Sigma70_r4_2"/>
    <property type="match status" value="1"/>
</dbReference>
<reference evidence="8" key="1">
    <citation type="submission" date="2011-06" db="EMBL/GenBank/DDBJ databases">
        <title>Complete genome sequence of Paenibacillus mucilaginosus KNP414.</title>
        <authorList>
            <person name="Wang J."/>
            <person name="Hu S."/>
            <person name="Hu X."/>
            <person name="Zhang B."/>
            <person name="Dong D."/>
            <person name="Zhang S."/>
            <person name="Zhao K."/>
            <person name="Wu D."/>
        </authorList>
    </citation>
    <scope>NUCLEOTIDE SEQUENCE [LARGE SCALE GENOMIC DNA]</scope>
    <source>
        <strain evidence="8">KNP414</strain>
    </source>
</reference>
<dbReference type="HOGENOM" id="CLU_047691_3_1_9"/>
<dbReference type="InterPro" id="IPR013249">
    <property type="entry name" value="RNA_pol_sigma70_r4_t2"/>
</dbReference>